<feature type="chain" id="PRO_5004064075" evidence="2">
    <location>
        <begin position="28"/>
        <end position="482"/>
    </location>
</feature>
<evidence type="ECO:0000256" key="1">
    <source>
        <dbReference type="SAM" id="MobiDB-lite"/>
    </source>
</evidence>
<comment type="caution">
    <text evidence="3">The sequence shown here is derived from an EMBL/GenBank/DDBJ whole genome shotgun (WGS) entry which is preliminary data.</text>
</comment>
<feature type="compositionally biased region" description="Basic and acidic residues" evidence="1">
    <location>
        <begin position="142"/>
        <end position="158"/>
    </location>
</feature>
<name>M5CBY9_THACB</name>
<keyword evidence="2" id="KW-0732">Signal</keyword>
<sequence>MSTAGTALLSVWSLGLRTTIISPAVLGLADPNSPIIPAEISSTVSSNVTPNINLHTHNAARNHGSGLDALGTSGLTSNSDGSIDFGPVNEAGACNAGFRSDPGPGPSSYGREFSQGVHSPSFLFSPGSGEPANYHARAGKSRKLEERDYTQADKGPGGERVKTKNVLACILANKILKLYLHLALDRGQGSATAWPVSIDDLDVGQDFPLTMTEFENGAERIQVTEVDDTGLVNEPQDADDRLVRATAQGKCNVSSCLYIYLYARWDIDTYLIGLPRITNFNIRLRTRLEDMSPSLDLRTVPAFKTLDSQIAAFRLSIPRAYRDAFDAPPPGAMFDQHGRVLRWGLMEGGAVGPGAGVFDGILLAALLVPHVATIVLHDPHCDPDSRNDGLISTTFDFSHLPHSLIYYWTVASRWFICLYGSALFMGDFENARIIRQEIETFRQGMARMGERLPHGARYSRVIPELCKEGEGQEMNDIQESQR</sequence>
<gene>
    <name evidence="3" type="ORF">BN14_10955</name>
</gene>
<dbReference type="Proteomes" id="UP000012065">
    <property type="component" value="Unassembled WGS sequence"/>
</dbReference>
<evidence type="ECO:0000256" key="2">
    <source>
        <dbReference type="SAM" id="SignalP"/>
    </source>
</evidence>
<feature type="region of interest" description="Disordered" evidence="1">
    <location>
        <begin position="120"/>
        <end position="158"/>
    </location>
</feature>
<protein>
    <submittedName>
        <fullName evidence="3">Uncharacterized protein</fullName>
    </submittedName>
</protein>
<reference evidence="3 4" key="1">
    <citation type="journal article" date="2013" name="J. Biotechnol.">
        <title>Establishment and interpretation of the genome sequence of the phytopathogenic fungus Rhizoctonia solani AG1-IB isolate 7/3/14.</title>
        <authorList>
            <person name="Wibberg D.W."/>
            <person name="Jelonek L.J."/>
            <person name="Rupp O.R."/>
            <person name="Hennig M.H."/>
            <person name="Eikmeyer F.E."/>
            <person name="Goesmann A.G."/>
            <person name="Hartmann A.H."/>
            <person name="Borriss R.B."/>
            <person name="Grosch R.G."/>
            <person name="Puehler A.P."/>
            <person name="Schlueter A.S."/>
        </authorList>
    </citation>
    <scope>NUCLEOTIDE SEQUENCE [LARGE SCALE GENOMIC DNA]</scope>
    <source>
        <strain evidence="4">AG1-IB / isolate 7/3/14</strain>
    </source>
</reference>
<evidence type="ECO:0000313" key="4">
    <source>
        <dbReference type="Proteomes" id="UP000012065"/>
    </source>
</evidence>
<organism evidence="3 4">
    <name type="scientific">Thanatephorus cucumeris (strain AG1-IB / isolate 7/3/14)</name>
    <name type="common">Lettuce bottom rot fungus</name>
    <name type="synonym">Rhizoctonia solani</name>
    <dbReference type="NCBI Taxonomy" id="1108050"/>
    <lineage>
        <taxon>Eukaryota</taxon>
        <taxon>Fungi</taxon>
        <taxon>Dikarya</taxon>
        <taxon>Basidiomycota</taxon>
        <taxon>Agaricomycotina</taxon>
        <taxon>Agaricomycetes</taxon>
        <taxon>Cantharellales</taxon>
        <taxon>Ceratobasidiaceae</taxon>
        <taxon>Rhizoctonia</taxon>
        <taxon>Rhizoctonia solani AG-1</taxon>
    </lineage>
</organism>
<feature type="signal peptide" evidence="2">
    <location>
        <begin position="1"/>
        <end position="27"/>
    </location>
</feature>
<dbReference type="AlphaFoldDB" id="M5CBY9"/>
<accession>M5CBY9</accession>
<proteinExistence type="predicted"/>
<evidence type="ECO:0000313" key="3">
    <source>
        <dbReference type="EMBL" id="CCO36809.1"/>
    </source>
</evidence>
<dbReference type="EMBL" id="CAOJ01016453">
    <property type="protein sequence ID" value="CCO36809.1"/>
    <property type="molecule type" value="Genomic_DNA"/>
</dbReference>
<dbReference type="HOGENOM" id="CLU_566420_0_0_1"/>